<dbReference type="PANTHER" id="PTHR43798:SF33">
    <property type="entry name" value="HYDROLASE, PUTATIVE (AFU_ORTHOLOGUE AFUA_2G14860)-RELATED"/>
    <property type="match status" value="1"/>
</dbReference>
<accession>A0A381QDQ5</accession>
<evidence type="ECO:0000313" key="2">
    <source>
        <dbReference type="EMBL" id="SUZ77461.1"/>
    </source>
</evidence>
<protein>
    <recommendedName>
        <fullName evidence="1">AB hydrolase-1 domain-containing protein</fullName>
    </recommendedName>
</protein>
<evidence type="ECO:0000259" key="1">
    <source>
        <dbReference type="Pfam" id="PF00561"/>
    </source>
</evidence>
<dbReference type="SUPFAM" id="SSF53474">
    <property type="entry name" value="alpha/beta-Hydrolases"/>
    <property type="match status" value="1"/>
</dbReference>
<dbReference type="Pfam" id="PF00561">
    <property type="entry name" value="Abhydrolase_1"/>
    <property type="match status" value="1"/>
</dbReference>
<organism evidence="2">
    <name type="scientific">marine metagenome</name>
    <dbReference type="NCBI Taxonomy" id="408172"/>
    <lineage>
        <taxon>unclassified sequences</taxon>
        <taxon>metagenomes</taxon>
        <taxon>ecological metagenomes</taxon>
    </lineage>
</organism>
<dbReference type="EMBL" id="UINC01001317">
    <property type="protein sequence ID" value="SUZ77461.1"/>
    <property type="molecule type" value="Genomic_DNA"/>
</dbReference>
<dbReference type="InterPro" id="IPR050266">
    <property type="entry name" value="AB_hydrolase_sf"/>
</dbReference>
<dbReference type="GO" id="GO:0016020">
    <property type="term" value="C:membrane"/>
    <property type="evidence" value="ECO:0007669"/>
    <property type="project" value="TreeGrafter"/>
</dbReference>
<feature type="domain" description="AB hydrolase-1" evidence="1">
    <location>
        <begin position="1"/>
        <end position="98"/>
    </location>
</feature>
<dbReference type="InterPro" id="IPR029058">
    <property type="entry name" value="AB_hydrolase_fold"/>
</dbReference>
<dbReference type="InterPro" id="IPR000073">
    <property type="entry name" value="AB_hydrolase_1"/>
</dbReference>
<dbReference type="Gene3D" id="3.40.50.1820">
    <property type="entry name" value="alpha/beta hydrolase"/>
    <property type="match status" value="1"/>
</dbReference>
<reference evidence="2" key="1">
    <citation type="submission" date="2018-05" db="EMBL/GenBank/DDBJ databases">
        <authorList>
            <person name="Lanie J.A."/>
            <person name="Ng W.-L."/>
            <person name="Kazmierczak K.M."/>
            <person name="Andrzejewski T.M."/>
            <person name="Davidsen T.M."/>
            <person name="Wayne K.J."/>
            <person name="Tettelin H."/>
            <person name="Glass J.I."/>
            <person name="Rusch D."/>
            <person name="Podicherti R."/>
            <person name="Tsui H.-C.T."/>
            <person name="Winkler M.E."/>
        </authorList>
    </citation>
    <scope>NUCLEOTIDE SEQUENCE</scope>
</reference>
<dbReference type="AlphaFoldDB" id="A0A381QDQ5"/>
<proteinExistence type="predicted"/>
<gene>
    <name evidence="2" type="ORF">METZ01_LOCUS30315</name>
</gene>
<name>A0A381QDQ5_9ZZZZ</name>
<sequence length="223" mass="25228">MFEKLMYALEGMNAVAIDTPGFGQSFNPTDEPMIKDYSAWLIQAVNALEISHYHLFGHHTGASIAMQISLMEEQSVKSLTLVGPFLATAEEKMEMKKNISSNWSPTKDGSHLKKAWHLAGEILGAKNDLSLRQRETLDALRAHHSADQMHHAVWEYSDIDAYKKIQQPCLVMCAKDDVMYPFFNRAKEINPNSKMQVILGKNLELDLDTESIANKFKGFINRI</sequence>
<dbReference type="PANTHER" id="PTHR43798">
    <property type="entry name" value="MONOACYLGLYCEROL LIPASE"/>
    <property type="match status" value="1"/>
</dbReference>